<accession>A0A8T3DC18</accession>
<protein>
    <submittedName>
        <fullName evidence="2">Uncharacterized protein</fullName>
    </submittedName>
</protein>
<organism evidence="2 3">
    <name type="scientific">Albula goreensis</name>
    <dbReference type="NCBI Taxonomy" id="1534307"/>
    <lineage>
        <taxon>Eukaryota</taxon>
        <taxon>Metazoa</taxon>
        <taxon>Chordata</taxon>
        <taxon>Craniata</taxon>
        <taxon>Vertebrata</taxon>
        <taxon>Euteleostomi</taxon>
        <taxon>Actinopterygii</taxon>
        <taxon>Neopterygii</taxon>
        <taxon>Teleostei</taxon>
        <taxon>Albuliformes</taxon>
        <taxon>Albulidae</taxon>
        <taxon>Albula</taxon>
    </lineage>
</organism>
<comment type="caution">
    <text evidence="2">The sequence shown here is derived from an EMBL/GenBank/DDBJ whole genome shotgun (WGS) entry which is preliminary data.</text>
</comment>
<dbReference type="Proteomes" id="UP000829720">
    <property type="component" value="Unassembled WGS sequence"/>
</dbReference>
<evidence type="ECO:0000313" key="3">
    <source>
        <dbReference type="Proteomes" id="UP000829720"/>
    </source>
</evidence>
<name>A0A8T3DC18_9TELE</name>
<dbReference type="AlphaFoldDB" id="A0A8T3DC18"/>
<dbReference type="EMBL" id="JAERUA010000010">
    <property type="protein sequence ID" value="KAI1894833.1"/>
    <property type="molecule type" value="Genomic_DNA"/>
</dbReference>
<feature type="signal peptide" evidence="1">
    <location>
        <begin position="1"/>
        <end position="23"/>
    </location>
</feature>
<evidence type="ECO:0000313" key="2">
    <source>
        <dbReference type="EMBL" id="KAI1894833.1"/>
    </source>
</evidence>
<proteinExistence type="predicted"/>
<keyword evidence="1" id="KW-0732">Signal</keyword>
<feature type="chain" id="PRO_5035915441" evidence="1">
    <location>
        <begin position="24"/>
        <end position="68"/>
    </location>
</feature>
<gene>
    <name evidence="2" type="ORF">AGOR_G00119820</name>
</gene>
<keyword evidence="3" id="KW-1185">Reference proteome</keyword>
<sequence>MRCYKLCIISVCCLNPLVHLCESLWIKAFAKLIFMLQELDDLASQNAHYVSGDQKFAVELPALPLPAS</sequence>
<evidence type="ECO:0000256" key="1">
    <source>
        <dbReference type="SAM" id="SignalP"/>
    </source>
</evidence>
<reference evidence="2" key="1">
    <citation type="submission" date="2021-01" db="EMBL/GenBank/DDBJ databases">
        <authorList>
            <person name="Zahm M."/>
            <person name="Roques C."/>
            <person name="Cabau C."/>
            <person name="Klopp C."/>
            <person name="Donnadieu C."/>
            <person name="Jouanno E."/>
            <person name="Lampietro C."/>
            <person name="Louis A."/>
            <person name="Herpin A."/>
            <person name="Echchiki A."/>
            <person name="Berthelot C."/>
            <person name="Parey E."/>
            <person name="Roest-Crollius H."/>
            <person name="Braasch I."/>
            <person name="Postlethwait J."/>
            <person name="Bobe J."/>
            <person name="Montfort J."/>
            <person name="Bouchez O."/>
            <person name="Begum T."/>
            <person name="Mejri S."/>
            <person name="Adams A."/>
            <person name="Chen W.-J."/>
            <person name="Guiguen Y."/>
        </authorList>
    </citation>
    <scope>NUCLEOTIDE SEQUENCE</scope>
    <source>
        <tissue evidence="2">Blood</tissue>
    </source>
</reference>